<gene>
    <name evidence="1" type="ORF">ENJ74_01640</name>
</gene>
<organism evidence="1">
    <name type="scientific">Nitratifractor salsuginis</name>
    <dbReference type="NCBI Taxonomy" id="269261"/>
    <lineage>
        <taxon>Bacteria</taxon>
        <taxon>Pseudomonadati</taxon>
        <taxon>Campylobacterota</taxon>
        <taxon>Epsilonproteobacteria</taxon>
        <taxon>Campylobacterales</taxon>
        <taxon>Sulfurovaceae</taxon>
        <taxon>Nitratifractor</taxon>
    </lineage>
</organism>
<dbReference type="PIRSF" id="PIRSF012318">
    <property type="entry name" value="UCP012318"/>
    <property type="match status" value="1"/>
</dbReference>
<evidence type="ECO:0000313" key="1">
    <source>
        <dbReference type="EMBL" id="HFC03551.1"/>
    </source>
</evidence>
<dbReference type="Proteomes" id="UP000885722">
    <property type="component" value="Unassembled WGS sequence"/>
</dbReference>
<dbReference type="EMBL" id="DRNO01000111">
    <property type="protein sequence ID" value="HFC03551.1"/>
    <property type="molecule type" value="Genomic_DNA"/>
</dbReference>
<sequence length="273" mass="31524">MHFYFLAERALSEADIDTKAAAIADLMRYCNTGEDLAEKGFVPKRFETPSYAGLCRIVPPRELPRRRRFDTTEGLARLLHSIVHIEFSAVDLALDAVYRFPEMPTAFRRDWLEVAEDEVRHFRMLREILERLGYRYGDFPVHRGLFDAATHTAGDVLERMAVVPRHYEATGLDVNPQMMRKLRPFADREEVRAVLEALETIYREEIEHVRKGDYWFRYCCAQRGLEPASTFRRILDAHGLRKVIRSGLNVPARQAAGFSCGELRELGAESCED</sequence>
<dbReference type="InterPro" id="IPR011197">
    <property type="entry name" value="UCP012318"/>
</dbReference>
<dbReference type="Pfam" id="PF04305">
    <property type="entry name" value="DUF455"/>
    <property type="match status" value="1"/>
</dbReference>
<comment type="caution">
    <text evidence="1">The sequence shown here is derived from an EMBL/GenBank/DDBJ whole genome shotgun (WGS) entry which is preliminary data.</text>
</comment>
<dbReference type="CDD" id="cd00657">
    <property type="entry name" value="Ferritin_like"/>
    <property type="match status" value="1"/>
</dbReference>
<name>A0A7V2WLR0_9BACT</name>
<proteinExistence type="predicted"/>
<dbReference type="InterPro" id="IPR007402">
    <property type="entry name" value="DUF455"/>
</dbReference>
<dbReference type="InterPro" id="IPR009078">
    <property type="entry name" value="Ferritin-like_SF"/>
</dbReference>
<accession>A0A7V2WLR0</accession>
<protein>
    <submittedName>
        <fullName evidence="1">Ferritin-like domain-containing protein</fullName>
    </submittedName>
</protein>
<dbReference type="PANTHER" id="PTHR42782:SF4">
    <property type="entry name" value="DUF455 DOMAIN-CONTAINING PROTEIN"/>
    <property type="match status" value="1"/>
</dbReference>
<reference evidence="1" key="1">
    <citation type="journal article" date="2020" name="mSystems">
        <title>Genome- and Community-Level Interaction Insights into Carbon Utilization and Element Cycling Functions of Hydrothermarchaeota in Hydrothermal Sediment.</title>
        <authorList>
            <person name="Zhou Z."/>
            <person name="Liu Y."/>
            <person name="Xu W."/>
            <person name="Pan J."/>
            <person name="Luo Z.H."/>
            <person name="Li M."/>
        </authorList>
    </citation>
    <scope>NUCLEOTIDE SEQUENCE [LARGE SCALE GENOMIC DNA]</scope>
    <source>
        <strain evidence="1">HyVt-513</strain>
    </source>
</reference>
<dbReference type="SUPFAM" id="SSF47240">
    <property type="entry name" value="Ferritin-like"/>
    <property type="match status" value="1"/>
</dbReference>
<dbReference type="PANTHER" id="PTHR42782">
    <property type="entry name" value="SI:CH73-314G15.3"/>
    <property type="match status" value="1"/>
</dbReference>
<dbReference type="AlphaFoldDB" id="A0A7V2WLR0"/>